<dbReference type="Proteomes" id="UP001295423">
    <property type="component" value="Unassembled WGS sequence"/>
</dbReference>
<dbReference type="PANTHER" id="PTHR23292">
    <property type="entry name" value="LIPOPOLYSACCHARIDE-INDUCED TUMOR NECROSIS FACTOR-ALPHA FACTOR"/>
    <property type="match status" value="1"/>
</dbReference>
<keyword evidence="6" id="KW-1133">Transmembrane helix</keyword>
<evidence type="ECO:0000256" key="2">
    <source>
        <dbReference type="ARBA" id="ARBA00005975"/>
    </source>
</evidence>
<evidence type="ECO:0000313" key="8">
    <source>
        <dbReference type="EMBL" id="CAJ1938026.1"/>
    </source>
</evidence>
<protein>
    <recommendedName>
        <fullName evidence="7">LITAF domain-containing protein</fullName>
    </recommendedName>
</protein>
<dbReference type="InterPro" id="IPR006629">
    <property type="entry name" value="LITAF"/>
</dbReference>
<dbReference type="Pfam" id="PF10601">
    <property type="entry name" value="zf-LITAF-like"/>
    <property type="match status" value="1"/>
</dbReference>
<keyword evidence="3" id="KW-0479">Metal-binding</keyword>
<keyword evidence="9" id="KW-1185">Reference proteome</keyword>
<evidence type="ECO:0000256" key="6">
    <source>
        <dbReference type="SAM" id="Phobius"/>
    </source>
</evidence>
<dbReference type="InterPro" id="IPR037519">
    <property type="entry name" value="LITAF_fam"/>
</dbReference>
<keyword evidence="6" id="KW-0812">Transmembrane</keyword>
<dbReference type="AlphaFoldDB" id="A0AAD2CPA4"/>
<comment type="caution">
    <text evidence="8">The sequence shown here is derived from an EMBL/GenBank/DDBJ whole genome shotgun (WGS) entry which is preliminary data.</text>
</comment>
<keyword evidence="5 6" id="KW-0472">Membrane</keyword>
<dbReference type="GO" id="GO:0016020">
    <property type="term" value="C:membrane"/>
    <property type="evidence" value="ECO:0007669"/>
    <property type="project" value="UniProtKB-SubCell"/>
</dbReference>
<evidence type="ECO:0000256" key="5">
    <source>
        <dbReference type="ARBA" id="ARBA00023136"/>
    </source>
</evidence>
<dbReference type="GO" id="GO:0008270">
    <property type="term" value="F:zinc ion binding"/>
    <property type="evidence" value="ECO:0007669"/>
    <property type="project" value="TreeGrafter"/>
</dbReference>
<proteinExistence type="inferred from homology"/>
<accession>A0AAD2CPA4</accession>
<dbReference type="EMBL" id="CAKOGP040000668">
    <property type="protein sequence ID" value="CAJ1938026.1"/>
    <property type="molecule type" value="Genomic_DNA"/>
</dbReference>
<sequence length="152" mass="16902">MTSYTTTKTNYLSTPTYAYDTPMIEVSDIMNSPSSVSSPQRSTTTPPANMDQMLAKKYYESDLDITISGSRRPIQLPLCPHCGAEHVRTHTRTHPNAATWAGVGVGAIVFFPLCWIPLVSDAMKKTDHYCQNCNNKIGSVKPFEGFCVKEQY</sequence>
<dbReference type="PROSITE" id="PS51837">
    <property type="entry name" value="LITAF"/>
    <property type="match status" value="1"/>
</dbReference>
<dbReference type="SMART" id="SM00714">
    <property type="entry name" value="LITAF"/>
    <property type="match status" value="1"/>
</dbReference>
<evidence type="ECO:0000256" key="4">
    <source>
        <dbReference type="ARBA" id="ARBA00022833"/>
    </source>
</evidence>
<feature type="transmembrane region" description="Helical" evidence="6">
    <location>
        <begin position="97"/>
        <end position="118"/>
    </location>
</feature>
<evidence type="ECO:0000313" key="9">
    <source>
        <dbReference type="Proteomes" id="UP001295423"/>
    </source>
</evidence>
<comment type="similarity">
    <text evidence="2">Belongs to the CDIP1/LITAF family.</text>
</comment>
<keyword evidence="4" id="KW-0862">Zinc</keyword>
<gene>
    <name evidence="8" type="ORF">CYCCA115_LOCUS5937</name>
</gene>
<reference evidence="8" key="1">
    <citation type="submission" date="2023-08" db="EMBL/GenBank/DDBJ databases">
        <authorList>
            <person name="Audoor S."/>
            <person name="Bilcke G."/>
        </authorList>
    </citation>
    <scope>NUCLEOTIDE SEQUENCE</scope>
</reference>
<comment type="subcellular location">
    <subcellularLocation>
        <location evidence="1">Membrane</location>
        <topology evidence="1">Peripheral membrane protein</topology>
    </subcellularLocation>
</comment>
<name>A0AAD2CPA4_9STRA</name>
<evidence type="ECO:0000256" key="3">
    <source>
        <dbReference type="ARBA" id="ARBA00022723"/>
    </source>
</evidence>
<evidence type="ECO:0000256" key="1">
    <source>
        <dbReference type="ARBA" id="ARBA00004170"/>
    </source>
</evidence>
<organism evidence="8 9">
    <name type="scientific">Cylindrotheca closterium</name>
    <dbReference type="NCBI Taxonomy" id="2856"/>
    <lineage>
        <taxon>Eukaryota</taxon>
        <taxon>Sar</taxon>
        <taxon>Stramenopiles</taxon>
        <taxon>Ochrophyta</taxon>
        <taxon>Bacillariophyta</taxon>
        <taxon>Bacillariophyceae</taxon>
        <taxon>Bacillariophycidae</taxon>
        <taxon>Bacillariales</taxon>
        <taxon>Bacillariaceae</taxon>
        <taxon>Cylindrotheca</taxon>
    </lineage>
</organism>
<feature type="domain" description="LITAF" evidence="7">
    <location>
        <begin position="59"/>
        <end position="142"/>
    </location>
</feature>
<dbReference type="PANTHER" id="PTHR23292:SF6">
    <property type="entry name" value="FI16602P1-RELATED"/>
    <property type="match status" value="1"/>
</dbReference>
<evidence type="ECO:0000259" key="7">
    <source>
        <dbReference type="PROSITE" id="PS51837"/>
    </source>
</evidence>